<name>A0ABQ8TAQ1_PERAM</name>
<dbReference type="EMBL" id="JAJSOF020000013">
    <property type="protein sequence ID" value="KAJ4443013.1"/>
    <property type="molecule type" value="Genomic_DNA"/>
</dbReference>
<reference evidence="2 3" key="1">
    <citation type="journal article" date="2022" name="Allergy">
        <title>Genome assembly and annotation of Periplaneta americana reveal a comprehensive cockroach allergen profile.</title>
        <authorList>
            <person name="Wang L."/>
            <person name="Xiong Q."/>
            <person name="Saelim N."/>
            <person name="Wang L."/>
            <person name="Nong W."/>
            <person name="Wan A.T."/>
            <person name="Shi M."/>
            <person name="Liu X."/>
            <person name="Cao Q."/>
            <person name="Hui J.H.L."/>
            <person name="Sookrung N."/>
            <person name="Leung T.F."/>
            <person name="Tungtrongchitr A."/>
            <person name="Tsui S.K.W."/>
        </authorList>
    </citation>
    <scope>NUCLEOTIDE SEQUENCE [LARGE SCALE GENOMIC DNA]</scope>
    <source>
        <strain evidence="2">PWHHKU_190912</strain>
    </source>
</reference>
<dbReference type="InterPro" id="IPR032135">
    <property type="entry name" value="DUF4817"/>
</dbReference>
<dbReference type="Proteomes" id="UP001148838">
    <property type="component" value="Unassembled WGS sequence"/>
</dbReference>
<organism evidence="2 3">
    <name type="scientific">Periplaneta americana</name>
    <name type="common">American cockroach</name>
    <name type="synonym">Blatta americana</name>
    <dbReference type="NCBI Taxonomy" id="6978"/>
    <lineage>
        <taxon>Eukaryota</taxon>
        <taxon>Metazoa</taxon>
        <taxon>Ecdysozoa</taxon>
        <taxon>Arthropoda</taxon>
        <taxon>Hexapoda</taxon>
        <taxon>Insecta</taxon>
        <taxon>Pterygota</taxon>
        <taxon>Neoptera</taxon>
        <taxon>Polyneoptera</taxon>
        <taxon>Dictyoptera</taxon>
        <taxon>Blattodea</taxon>
        <taxon>Blattoidea</taxon>
        <taxon>Blattidae</taxon>
        <taxon>Blattinae</taxon>
        <taxon>Periplaneta</taxon>
    </lineage>
</organism>
<accession>A0ABQ8TAQ1</accession>
<keyword evidence="3" id="KW-1185">Reference proteome</keyword>
<gene>
    <name evidence="2" type="ORF">ANN_04663</name>
</gene>
<sequence>MYGLYGWRGIHNAADGGAGLIDQNNQHAVQSITATQGGTAKKLSQQQQRFRSSTFIRKCRYSVTIAASQVPSNRRAEEEESTVKAKFPLLTEDKFHFISFSVLPKGAPAVAQVVTLLLADPELRLGVGTIPTCADYLIGHFPRFFSKHKAECFINCDSYLASEWNEGSEMSTGSSSESYPEFALNGLSTKHQPNEQKTTLFTKESQPKGMDLEANLFRASARASMESARCVIAMTFEQRDRCQRHFLFRKIPGIVTAPGKGKLHSVRLPFPVQVVAVKGDIKRHSDSSFRGEGYIQCCVGVRLCDMYSNQELAEIHFMYGKADGNAVLARRLYQERYPQRQCPDRKTFVRLHYRLCEYGKFNSPGLGRDDQDLQLQKYRRRFWRL</sequence>
<comment type="caution">
    <text evidence="2">The sequence shown here is derived from an EMBL/GenBank/DDBJ whole genome shotgun (WGS) entry which is preliminary data.</text>
</comment>
<dbReference type="Pfam" id="PF16087">
    <property type="entry name" value="DUF4817"/>
    <property type="match status" value="1"/>
</dbReference>
<feature type="domain" description="DUF4817" evidence="1">
    <location>
        <begin position="318"/>
        <end position="360"/>
    </location>
</feature>
<protein>
    <recommendedName>
        <fullName evidence="1">DUF4817 domain-containing protein</fullName>
    </recommendedName>
</protein>
<evidence type="ECO:0000313" key="3">
    <source>
        <dbReference type="Proteomes" id="UP001148838"/>
    </source>
</evidence>
<evidence type="ECO:0000313" key="2">
    <source>
        <dbReference type="EMBL" id="KAJ4443013.1"/>
    </source>
</evidence>
<evidence type="ECO:0000259" key="1">
    <source>
        <dbReference type="Pfam" id="PF16087"/>
    </source>
</evidence>
<proteinExistence type="predicted"/>